<comment type="caution">
    <text evidence="1">The sequence shown here is derived from an EMBL/GenBank/DDBJ whole genome shotgun (WGS) entry which is preliminary data.</text>
</comment>
<evidence type="ECO:0000313" key="2">
    <source>
        <dbReference type="Proteomes" id="UP000789525"/>
    </source>
</evidence>
<feature type="non-terminal residue" evidence="1">
    <location>
        <position position="1"/>
    </location>
</feature>
<gene>
    <name evidence="1" type="ORF">ACOLOM_LOCUS12720</name>
</gene>
<evidence type="ECO:0000313" key="1">
    <source>
        <dbReference type="EMBL" id="CAG8751662.1"/>
    </source>
</evidence>
<dbReference type="Proteomes" id="UP000789525">
    <property type="component" value="Unassembled WGS sequence"/>
</dbReference>
<proteinExistence type="predicted"/>
<sequence length="182" mass="20955">KDSRVSIGTVCIQILSTTEFFEIIPLRENFLKVFLEELGVIFKNIGEDNGVKCFEEAKREALNIVRISFKEGQRKPSELYNHVVNCFDTSKNQHPKKRVPINIKSILKISKTISLLHLFPPEYFEKQEINVLVTLMLLIDKFVSLSQFQKASDISIMLKCSILCRSLVRNYISMGIKPDDVM</sequence>
<accession>A0ACA9QH32</accession>
<dbReference type="EMBL" id="CAJVPT010053511">
    <property type="protein sequence ID" value="CAG8751662.1"/>
    <property type="molecule type" value="Genomic_DNA"/>
</dbReference>
<keyword evidence="2" id="KW-1185">Reference proteome</keyword>
<feature type="non-terminal residue" evidence="1">
    <location>
        <position position="182"/>
    </location>
</feature>
<reference evidence="1" key="1">
    <citation type="submission" date="2021-06" db="EMBL/GenBank/DDBJ databases">
        <authorList>
            <person name="Kallberg Y."/>
            <person name="Tangrot J."/>
            <person name="Rosling A."/>
        </authorList>
    </citation>
    <scope>NUCLEOTIDE SEQUENCE</scope>
    <source>
        <strain evidence="1">CL356</strain>
    </source>
</reference>
<name>A0ACA9QH32_9GLOM</name>
<organism evidence="1 2">
    <name type="scientific">Acaulospora colombiana</name>
    <dbReference type="NCBI Taxonomy" id="27376"/>
    <lineage>
        <taxon>Eukaryota</taxon>
        <taxon>Fungi</taxon>
        <taxon>Fungi incertae sedis</taxon>
        <taxon>Mucoromycota</taxon>
        <taxon>Glomeromycotina</taxon>
        <taxon>Glomeromycetes</taxon>
        <taxon>Diversisporales</taxon>
        <taxon>Acaulosporaceae</taxon>
        <taxon>Acaulospora</taxon>
    </lineage>
</organism>
<protein>
    <submittedName>
        <fullName evidence="1">4490_t:CDS:1</fullName>
    </submittedName>
</protein>